<dbReference type="InterPro" id="IPR005097">
    <property type="entry name" value="Sacchrp_dh_NADP-bd"/>
</dbReference>
<dbReference type="EMBL" id="BMYV01000002">
    <property type="protein sequence ID" value="GGX68067.1"/>
    <property type="molecule type" value="Genomic_DNA"/>
</dbReference>
<feature type="region of interest" description="Disordered" evidence="1">
    <location>
        <begin position="280"/>
        <end position="306"/>
    </location>
</feature>
<dbReference type="RefSeq" id="WP_189584407.1">
    <property type="nucleotide sequence ID" value="NZ_BMYV01000002.1"/>
</dbReference>
<dbReference type="AlphaFoldDB" id="A0A918KM01"/>
<dbReference type="Proteomes" id="UP000600865">
    <property type="component" value="Unassembled WGS sequence"/>
</dbReference>
<evidence type="ECO:0000313" key="4">
    <source>
        <dbReference type="Proteomes" id="UP000600865"/>
    </source>
</evidence>
<dbReference type="GO" id="GO:0009247">
    <property type="term" value="P:glycolipid biosynthetic process"/>
    <property type="evidence" value="ECO:0007669"/>
    <property type="project" value="TreeGrafter"/>
</dbReference>
<dbReference type="PANTHER" id="PTHR12286">
    <property type="entry name" value="SACCHAROPINE DEHYDROGENASE-LIKE OXIDOREDUCTASE"/>
    <property type="match status" value="1"/>
</dbReference>
<protein>
    <submittedName>
        <fullName evidence="3">Saccharopine dehydrogenase</fullName>
    </submittedName>
</protein>
<comment type="caution">
    <text evidence="3">The sequence shown here is derived from an EMBL/GenBank/DDBJ whole genome shotgun (WGS) entry which is preliminary data.</text>
</comment>
<evidence type="ECO:0000256" key="1">
    <source>
        <dbReference type="SAM" id="MobiDB-lite"/>
    </source>
</evidence>
<dbReference type="SUPFAM" id="SSF51735">
    <property type="entry name" value="NAD(P)-binding Rossmann-fold domains"/>
    <property type="match status" value="1"/>
</dbReference>
<organism evidence="3 4">
    <name type="scientific">Litorimonas cladophorae</name>
    <dbReference type="NCBI Taxonomy" id="1220491"/>
    <lineage>
        <taxon>Bacteria</taxon>
        <taxon>Pseudomonadati</taxon>
        <taxon>Pseudomonadota</taxon>
        <taxon>Alphaproteobacteria</taxon>
        <taxon>Maricaulales</taxon>
        <taxon>Robiginitomaculaceae</taxon>
    </lineage>
</organism>
<gene>
    <name evidence="3" type="ORF">GCM10011309_17260</name>
</gene>
<sequence length="389" mass="41659">MSDREFDVVIYGASGFTGRLVAEYLQAEYGGTNLKWAMAGRNVEKLSAVRDEMGVSKDIALIAANSDDPASLAEMAARTKAMITTVGPYQLYGEPLLKACAEGGTDYVDLCGEPAWMKDMIDRYDDVAKKSGARIVLSCGFDSIPFDLGVLFHQNHSIAKHGGACENIRCRVRGMKGTFSGGTAASFMETMKRAQKQPEILDWLKDPFSLSPESGAPQPPIHKPMEEADLGSWATPFIMASINTKNVHRSNALLDYRYGRDFKYGEMVLTGPGEKGEQLARGMAKSNAFGDNPPKPGEGPSKEERENGSYDVMFVGDAPDGTRIISSVKGDKDPGYGSTSKMIAEAALALVQDVKGSGGVMTSAPAMGEALLGRLQSHAGLTFAIEQGA</sequence>
<feature type="domain" description="Saccharopine dehydrogenase NADP binding" evidence="2">
    <location>
        <begin position="8"/>
        <end position="136"/>
    </location>
</feature>
<proteinExistence type="predicted"/>
<accession>A0A918KM01</accession>
<evidence type="ECO:0000259" key="2">
    <source>
        <dbReference type="Pfam" id="PF03435"/>
    </source>
</evidence>
<dbReference type="InterPro" id="IPR036291">
    <property type="entry name" value="NAD(P)-bd_dom_sf"/>
</dbReference>
<keyword evidence="4" id="KW-1185">Reference proteome</keyword>
<dbReference type="InterPro" id="IPR051276">
    <property type="entry name" value="Saccharopine_DH-like_oxidrdct"/>
</dbReference>
<name>A0A918KM01_9PROT</name>
<evidence type="ECO:0000313" key="3">
    <source>
        <dbReference type="EMBL" id="GGX68067.1"/>
    </source>
</evidence>
<dbReference type="Gene3D" id="3.40.50.720">
    <property type="entry name" value="NAD(P)-binding Rossmann-like Domain"/>
    <property type="match status" value="1"/>
</dbReference>
<dbReference type="PANTHER" id="PTHR12286:SF5">
    <property type="entry name" value="SACCHAROPINE DEHYDROGENASE-LIKE OXIDOREDUCTASE"/>
    <property type="match status" value="1"/>
</dbReference>
<dbReference type="Pfam" id="PF03435">
    <property type="entry name" value="Sacchrp_dh_NADP"/>
    <property type="match status" value="1"/>
</dbReference>
<reference evidence="3 4" key="1">
    <citation type="journal article" date="2014" name="Int. J. Syst. Evol. Microbiol.">
        <title>Complete genome sequence of Corynebacterium casei LMG S-19264T (=DSM 44701T), isolated from a smear-ripened cheese.</title>
        <authorList>
            <consortium name="US DOE Joint Genome Institute (JGI-PGF)"/>
            <person name="Walter F."/>
            <person name="Albersmeier A."/>
            <person name="Kalinowski J."/>
            <person name="Ruckert C."/>
        </authorList>
    </citation>
    <scope>NUCLEOTIDE SEQUENCE [LARGE SCALE GENOMIC DNA]</scope>
    <source>
        <strain evidence="3 4">KCTC 23968</strain>
    </source>
</reference>
<dbReference type="GO" id="GO:0005886">
    <property type="term" value="C:plasma membrane"/>
    <property type="evidence" value="ECO:0007669"/>
    <property type="project" value="TreeGrafter"/>
</dbReference>